<gene>
    <name evidence="1" type="ORF">IFM89_031509</name>
</gene>
<reference evidence="1 2" key="1">
    <citation type="submission" date="2020-10" db="EMBL/GenBank/DDBJ databases">
        <title>The Coptis chinensis genome and diversification of protoberbering-type alkaloids.</title>
        <authorList>
            <person name="Wang B."/>
            <person name="Shu S."/>
            <person name="Song C."/>
            <person name="Liu Y."/>
        </authorList>
    </citation>
    <scope>NUCLEOTIDE SEQUENCE [LARGE SCALE GENOMIC DNA]</scope>
    <source>
        <strain evidence="1">HL-2020</strain>
        <tissue evidence="1">Leaf</tissue>
    </source>
</reference>
<accession>A0A835LTE8</accession>
<organism evidence="1 2">
    <name type="scientific">Coptis chinensis</name>
    <dbReference type="NCBI Taxonomy" id="261450"/>
    <lineage>
        <taxon>Eukaryota</taxon>
        <taxon>Viridiplantae</taxon>
        <taxon>Streptophyta</taxon>
        <taxon>Embryophyta</taxon>
        <taxon>Tracheophyta</taxon>
        <taxon>Spermatophyta</taxon>
        <taxon>Magnoliopsida</taxon>
        <taxon>Ranunculales</taxon>
        <taxon>Ranunculaceae</taxon>
        <taxon>Coptidoideae</taxon>
        <taxon>Coptis</taxon>
    </lineage>
</organism>
<comment type="caution">
    <text evidence="1">The sequence shown here is derived from an EMBL/GenBank/DDBJ whole genome shotgun (WGS) entry which is preliminary data.</text>
</comment>
<evidence type="ECO:0000313" key="1">
    <source>
        <dbReference type="EMBL" id="KAF9598841.1"/>
    </source>
</evidence>
<dbReference type="Proteomes" id="UP000631114">
    <property type="component" value="Unassembled WGS sequence"/>
</dbReference>
<keyword evidence="2" id="KW-1185">Reference proteome</keyword>
<sequence>MRLPDPILNKLKADGISRPTPIQFGRKGHDWDFIHGFHQGPGFCPCRKRFPCLSNPAKALLVPGETITAVLIFCENRADVDRVHPYLLPEGHNMEA</sequence>
<evidence type="ECO:0000313" key="2">
    <source>
        <dbReference type="Proteomes" id="UP000631114"/>
    </source>
</evidence>
<dbReference type="AlphaFoldDB" id="A0A835LTE8"/>
<dbReference type="EMBL" id="JADFTS010000007">
    <property type="protein sequence ID" value="KAF9598841.1"/>
    <property type="molecule type" value="Genomic_DNA"/>
</dbReference>
<name>A0A835LTE8_9MAGN</name>
<proteinExistence type="predicted"/>
<protein>
    <submittedName>
        <fullName evidence="1">Uncharacterized protein</fullName>
    </submittedName>
</protein>